<dbReference type="Proteomes" id="UP000249218">
    <property type="component" value="Unassembled WGS sequence"/>
</dbReference>
<name>A0A2W1BR45_HELAM</name>
<keyword evidence="2" id="KW-1185">Reference proteome</keyword>
<protein>
    <submittedName>
        <fullName evidence="1">Uncharacterized protein</fullName>
    </submittedName>
</protein>
<evidence type="ECO:0000313" key="2">
    <source>
        <dbReference type="Proteomes" id="UP000249218"/>
    </source>
</evidence>
<dbReference type="EMBL" id="KZ149927">
    <property type="protein sequence ID" value="PZC77508.1"/>
    <property type="molecule type" value="Genomic_DNA"/>
</dbReference>
<sequence length="84" mass="9340">MRMPSVSWTQTAEGMRECAWQAFYCGLSVCEKFAAAQSVLAQPYPHLDVVIAAPSFASQRLKKAYEYNGESSNVLRPPITRILA</sequence>
<organism evidence="1 2">
    <name type="scientific">Helicoverpa armigera</name>
    <name type="common">Cotton bollworm</name>
    <name type="synonym">Heliothis armigera</name>
    <dbReference type="NCBI Taxonomy" id="29058"/>
    <lineage>
        <taxon>Eukaryota</taxon>
        <taxon>Metazoa</taxon>
        <taxon>Ecdysozoa</taxon>
        <taxon>Arthropoda</taxon>
        <taxon>Hexapoda</taxon>
        <taxon>Insecta</taxon>
        <taxon>Pterygota</taxon>
        <taxon>Neoptera</taxon>
        <taxon>Endopterygota</taxon>
        <taxon>Lepidoptera</taxon>
        <taxon>Glossata</taxon>
        <taxon>Ditrysia</taxon>
        <taxon>Noctuoidea</taxon>
        <taxon>Noctuidae</taxon>
        <taxon>Heliothinae</taxon>
        <taxon>Helicoverpa</taxon>
    </lineage>
</organism>
<dbReference type="AlphaFoldDB" id="A0A2W1BR45"/>
<evidence type="ECO:0000313" key="1">
    <source>
        <dbReference type="EMBL" id="PZC77508.1"/>
    </source>
</evidence>
<dbReference type="OrthoDB" id="63267at2759"/>
<reference evidence="1 2" key="1">
    <citation type="journal article" date="2017" name="BMC Biol.">
        <title>Genomic innovations, transcriptional plasticity and gene loss underlying the evolution and divergence of two highly polyphagous and invasive Helicoverpa pest species.</title>
        <authorList>
            <person name="Pearce S.L."/>
            <person name="Clarke D.F."/>
            <person name="East P.D."/>
            <person name="Elfekih S."/>
            <person name="Gordon K.H."/>
            <person name="Jermiin L.S."/>
            <person name="McGaughran A."/>
            <person name="Oakeshott J.G."/>
            <person name="Papanikolaou A."/>
            <person name="Perera O.P."/>
            <person name="Rane R.V."/>
            <person name="Richards S."/>
            <person name="Tay W.T."/>
            <person name="Walsh T.K."/>
            <person name="Anderson A."/>
            <person name="Anderson C.J."/>
            <person name="Asgari S."/>
            <person name="Board P.G."/>
            <person name="Bretschneider A."/>
            <person name="Campbell P.M."/>
            <person name="Chertemps T."/>
            <person name="Christeller J.T."/>
            <person name="Coppin C.W."/>
            <person name="Downes S.J."/>
            <person name="Duan G."/>
            <person name="Farnsworth C.A."/>
            <person name="Good R.T."/>
            <person name="Han L.B."/>
            <person name="Han Y.C."/>
            <person name="Hatje K."/>
            <person name="Horne I."/>
            <person name="Huang Y.P."/>
            <person name="Hughes D.S."/>
            <person name="Jacquin-Joly E."/>
            <person name="James W."/>
            <person name="Jhangiani S."/>
            <person name="Kollmar M."/>
            <person name="Kuwar S.S."/>
            <person name="Li S."/>
            <person name="Liu N.Y."/>
            <person name="Maibeche M.T."/>
            <person name="Miller J.R."/>
            <person name="Montagne N."/>
            <person name="Perry T."/>
            <person name="Qu J."/>
            <person name="Song S.V."/>
            <person name="Sutton G.G."/>
            <person name="Vogel H."/>
            <person name="Walenz B.P."/>
            <person name="Xu W."/>
            <person name="Zhang H.J."/>
            <person name="Zou Z."/>
            <person name="Batterham P."/>
            <person name="Edwards O.R."/>
            <person name="Feyereisen R."/>
            <person name="Gibbs R.A."/>
            <person name="Heckel D.G."/>
            <person name="McGrath A."/>
            <person name="Robin C."/>
            <person name="Scherer S.E."/>
            <person name="Worley K.C."/>
            <person name="Wu Y.D."/>
        </authorList>
    </citation>
    <scope>NUCLEOTIDE SEQUENCE [LARGE SCALE GENOMIC DNA]</scope>
    <source>
        <strain evidence="1">Harm_GR_Male_#8</strain>
        <tissue evidence="1">Whole organism</tissue>
    </source>
</reference>
<gene>
    <name evidence="1" type="primary">HaOG203221</name>
    <name evidence="1" type="ORF">B5X24_HaOG203221</name>
</gene>
<accession>A0A2W1BR45</accession>
<proteinExistence type="predicted"/>